<gene>
    <name evidence="1" type="ORF">NBR_LOCUS7361</name>
</gene>
<reference evidence="1 2" key="2">
    <citation type="submission" date="2018-11" db="EMBL/GenBank/DDBJ databases">
        <authorList>
            <consortium name="Pathogen Informatics"/>
        </authorList>
    </citation>
    <scope>NUCLEOTIDE SEQUENCE [LARGE SCALE GENOMIC DNA]</scope>
</reference>
<organism evidence="3">
    <name type="scientific">Nippostrongylus brasiliensis</name>
    <name type="common">Rat hookworm</name>
    <dbReference type="NCBI Taxonomy" id="27835"/>
    <lineage>
        <taxon>Eukaryota</taxon>
        <taxon>Metazoa</taxon>
        <taxon>Ecdysozoa</taxon>
        <taxon>Nematoda</taxon>
        <taxon>Chromadorea</taxon>
        <taxon>Rhabditida</taxon>
        <taxon>Rhabditina</taxon>
        <taxon>Rhabditomorpha</taxon>
        <taxon>Strongyloidea</taxon>
        <taxon>Heligmosomidae</taxon>
        <taxon>Nippostrongylus</taxon>
    </lineage>
</organism>
<proteinExistence type="predicted"/>
<dbReference type="WBParaSite" id="NBR_0000736001-mRNA-1">
    <property type="protein sequence ID" value="NBR_0000736001-mRNA-1"/>
    <property type="gene ID" value="NBR_0000736001"/>
</dbReference>
<dbReference type="EMBL" id="UYSL01019883">
    <property type="protein sequence ID" value="VDL70950.1"/>
    <property type="molecule type" value="Genomic_DNA"/>
</dbReference>
<dbReference type="Proteomes" id="UP000271162">
    <property type="component" value="Unassembled WGS sequence"/>
</dbReference>
<sequence>MERDDDRWTRRTVEWLPRDCTRPRGRPPARWSETGTLKRSSRIDNGLLHDFLDKRVDESGIRTHAPEGTGAFNQRLRPLGHLAAIHRLTRSGHSVSDIARLLDLHRMIVYRCVKRDFLDDRTVSDTEWDEFRWQTL</sequence>
<protein>
    <submittedName>
        <fullName evidence="3">HTH_7 domain-containing protein</fullName>
    </submittedName>
</protein>
<evidence type="ECO:0000313" key="1">
    <source>
        <dbReference type="EMBL" id="VDL70950.1"/>
    </source>
</evidence>
<reference evidence="3" key="1">
    <citation type="submission" date="2017-02" db="UniProtKB">
        <authorList>
            <consortium name="WormBaseParasite"/>
        </authorList>
    </citation>
    <scope>IDENTIFICATION</scope>
</reference>
<evidence type="ECO:0000313" key="3">
    <source>
        <dbReference type="WBParaSite" id="NBR_0000736001-mRNA-1"/>
    </source>
</evidence>
<keyword evidence="2" id="KW-1185">Reference proteome</keyword>
<accession>A0A0N4XWR5</accession>
<dbReference type="AlphaFoldDB" id="A0A0N4XWR5"/>
<evidence type="ECO:0000313" key="2">
    <source>
        <dbReference type="Proteomes" id="UP000271162"/>
    </source>
</evidence>
<name>A0A0N4XWR5_NIPBR</name>